<dbReference type="EMBL" id="CVRI01000064">
    <property type="protein sequence ID" value="CRL04946.1"/>
    <property type="molecule type" value="Genomic_DNA"/>
</dbReference>
<name>A0A1J1IZ29_9DIPT</name>
<protein>
    <submittedName>
        <fullName evidence="1">CLUMA_CG018351, isoform A</fullName>
    </submittedName>
</protein>
<proteinExistence type="predicted"/>
<dbReference type="AlphaFoldDB" id="A0A1J1IZ29"/>
<evidence type="ECO:0000313" key="1">
    <source>
        <dbReference type="EMBL" id="CRL04946.1"/>
    </source>
</evidence>
<evidence type="ECO:0000313" key="2">
    <source>
        <dbReference type="Proteomes" id="UP000183832"/>
    </source>
</evidence>
<organism evidence="1 2">
    <name type="scientific">Clunio marinus</name>
    <dbReference type="NCBI Taxonomy" id="568069"/>
    <lineage>
        <taxon>Eukaryota</taxon>
        <taxon>Metazoa</taxon>
        <taxon>Ecdysozoa</taxon>
        <taxon>Arthropoda</taxon>
        <taxon>Hexapoda</taxon>
        <taxon>Insecta</taxon>
        <taxon>Pterygota</taxon>
        <taxon>Neoptera</taxon>
        <taxon>Endopterygota</taxon>
        <taxon>Diptera</taxon>
        <taxon>Nematocera</taxon>
        <taxon>Chironomoidea</taxon>
        <taxon>Chironomidae</taxon>
        <taxon>Clunio</taxon>
    </lineage>
</organism>
<reference evidence="1 2" key="1">
    <citation type="submission" date="2015-04" db="EMBL/GenBank/DDBJ databases">
        <authorList>
            <person name="Syromyatnikov M.Y."/>
            <person name="Popov V.N."/>
        </authorList>
    </citation>
    <scope>NUCLEOTIDE SEQUENCE [LARGE SCALE GENOMIC DNA]</scope>
</reference>
<sequence length="99" mass="10978">MAIVQGQIPSLRCDNECKQKIKFNLSVKETDLRLNNISLHFSFKRLEPPGEKELAGITMLVLINEGGRKIPENLSSMTSSQTDAIAMVGKTPQTNIHVI</sequence>
<gene>
    <name evidence="1" type="ORF">CLUMA_CG018351</name>
</gene>
<dbReference type="Proteomes" id="UP000183832">
    <property type="component" value="Unassembled WGS sequence"/>
</dbReference>
<accession>A0A1J1IZ29</accession>
<keyword evidence="2" id="KW-1185">Reference proteome</keyword>